<feature type="transmembrane region" description="Helical" evidence="6">
    <location>
        <begin position="144"/>
        <end position="166"/>
    </location>
</feature>
<reference evidence="7 8" key="1">
    <citation type="journal article" date="2013" name="Stand. Genomic Sci.">
        <title>Genomic Encyclopedia of Type Strains, Phase I: The one thousand microbial genomes (KMG-I) project.</title>
        <authorList>
            <person name="Kyrpides N.C."/>
            <person name="Woyke T."/>
            <person name="Eisen J.A."/>
            <person name="Garrity G."/>
            <person name="Lilburn T.G."/>
            <person name="Beck B.J."/>
            <person name="Whitman W.B."/>
            <person name="Hugenholtz P."/>
            <person name="Klenk H.P."/>
        </authorList>
    </citation>
    <scope>NUCLEOTIDE SEQUENCE [LARGE SCALE GENOMIC DNA]</scope>
    <source>
        <strain evidence="7 8">DSM 45044</strain>
    </source>
</reference>
<dbReference type="Pfam" id="PF06081">
    <property type="entry name" value="ArAE_1"/>
    <property type="match status" value="1"/>
</dbReference>
<protein>
    <submittedName>
        <fullName evidence="7">Uncharacterized membrane protein YgaE (UPF0421/DUF939 family)</fullName>
    </submittedName>
</protein>
<keyword evidence="8" id="KW-1185">Reference proteome</keyword>
<dbReference type="RefSeq" id="WP_147134480.1">
    <property type="nucleotide sequence ID" value="NZ_BAABIJ010000001.1"/>
</dbReference>
<sequence>MRTPSRFAPVVRAWHGLRDRGPDRETVVQAAKMAVAALIAWIVAEHIHAPQSFIAPYAAVFVIATTVYRSLVSLFQQLTAVTMGVLLAYPVATTVPSPVFQLFLAVFVGMLVGTWWRLGDSGIWVGAVALLMITSGTADDPGYLFFRVVESLVGVSIGAAVNVFVFPPLSVRGTRRLTARAAENLTGLLRGVAAGLRDPDTADVARWRRDRRELVDSLRRAEDTAAHERESVRFNPRWRLSEHRTEPEPGSRQAELDVLAAVSNQTLPIVETLDLLFRSGRPGVPDDFAADFADLLDEIADLLDDYPDTVPGPEDTATVSSRLAGIRATRLHPGSGTDPVAPGSLLSAAERMLHRLGRPDETDPYVSLTPRACLEARDTRYDSRSRRALRRAATGS</sequence>
<feature type="transmembrane region" description="Helical" evidence="6">
    <location>
        <begin position="27"/>
        <end position="44"/>
    </location>
</feature>
<accession>A0A562VCH3</accession>
<keyword evidence="5 6" id="KW-0472">Membrane</keyword>
<dbReference type="Proteomes" id="UP000321617">
    <property type="component" value="Unassembled WGS sequence"/>
</dbReference>
<evidence type="ECO:0000256" key="4">
    <source>
        <dbReference type="ARBA" id="ARBA00022989"/>
    </source>
</evidence>
<feature type="transmembrane region" description="Helical" evidence="6">
    <location>
        <begin position="50"/>
        <end position="68"/>
    </location>
</feature>
<dbReference type="AlphaFoldDB" id="A0A562VCH3"/>
<evidence type="ECO:0000313" key="8">
    <source>
        <dbReference type="Proteomes" id="UP000321617"/>
    </source>
</evidence>
<keyword evidence="2" id="KW-1003">Cell membrane</keyword>
<keyword evidence="4 6" id="KW-1133">Transmembrane helix</keyword>
<evidence type="ECO:0000256" key="3">
    <source>
        <dbReference type="ARBA" id="ARBA00022692"/>
    </source>
</evidence>
<evidence type="ECO:0000256" key="5">
    <source>
        <dbReference type="ARBA" id="ARBA00023136"/>
    </source>
</evidence>
<gene>
    <name evidence="7" type="ORF">LX16_1287</name>
</gene>
<dbReference type="GO" id="GO:0005886">
    <property type="term" value="C:plasma membrane"/>
    <property type="evidence" value="ECO:0007669"/>
    <property type="project" value="UniProtKB-SubCell"/>
</dbReference>
<proteinExistence type="predicted"/>
<organism evidence="7 8">
    <name type="scientific">Stackebrandtia albiflava</name>
    <dbReference type="NCBI Taxonomy" id="406432"/>
    <lineage>
        <taxon>Bacteria</taxon>
        <taxon>Bacillati</taxon>
        <taxon>Actinomycetota</taxon>
        <taxon>Actinomycetes</taxon>
        <taxon>Glycomycetales</taxon>
        <taxon>Glycomycetaceae</taxon>
        <taxon>Stackebrandtia</taxon>
    </lineage>
</organism>
<evidence type="ECO:0000313" key="7">
    <source>
        <dbReference type="EMBL" id="TWJ15576.1"/>
    </source>
</evidence>
<evidence type="ECO:0000256" key="1">
    <source>
        <dbReference type="ARBA" id="ARBA00004651"/>
    </source>
</evidence>
<dbReference type="EMBL" id="VLLL01000005">
    <property type="protein sequence ID" value="TWJ15576.1"/>
    <property type="molecule type" value="Genomic_DNA"/>
</dbReference>
<keyword evidence="3 6" id="KW-0812">Transmembrane</keyword>
<dbReference type="OrthoDB" id="4458428at2"/>
<evidence type="ECO:0000256" key="6">
    <source>
        <dbReference type="SAM" id="Phobius"/>
    </source>
</evidence>
<comment type="subcellular location">
    <subcellularLocation>
        <location evidence="1">Cell membrane</location>
        <topology evidence="1">Multi-pass membrane protein</topology>
    </subcellularLocation>
</comment>
<evidence type="ECO:0000256" key="2">
    <source>
        <dbReference type="ARBA" id="ARBA00022475"/>
    </source>
</evidence>
<name>A0A562VCH3_9ACTN</name>
<dbReference type="InterPro" id="IPR010343">
    <property type="entry name" value="ArAE_1"/>
</dbReference>
<comment type="caution">
    <text evidence="7">The sequence shown here is derived from an EMBL/GenBank/DDBJ whole genome shotgun (WGS) entry which is preliminary data.</text>
</comment>